<evidence type="ECO:0000313" key="1">
    <source>
        <dbReference type="EMBL" id="GMS80616.1"/>
    </source>
</evidence>
<name>A0AAV5SLY3_9BILA</name>
<organism evidence="1 2">
    <name type="scientific">Pristionchus entomophagus</name>
    <dbReference type="NCBI Taxonomy" id="358040"/>
    <lineage>
        <taxon>Eukaryota</taxon>
        <taxon>Metazoa</taxon>
        <taxon>Ecdysozoa</taxon>
        <taxon>Nematoda</taxon>
        <taxon>Chromadorea</taxon>
        <taxon>Rhabditida</taxon>
        <taxon>Rhabditina</taxon>
        <taxon>Diplogasteromorpha</taxon>
        <taxon>Diplogasteroidea</taxon>
        <taxon>Neodiplogasteridae</taxon>
        <taxon>Pristionchus</taxon>
    </lineage>
</organism>
<sequence length="128" mass="14438">HFLTPNLTDIVPHCVKVTERIGSHSMDGCRDAAFRLLADILPKQWKEVVTSCGKETIDRLATRLIQDAQVVTRDEEITLIVRLISIAVRQKEGSAKEAQLWNEFYELMRMCASSDDGALKKTGLVLIR</sequence>
<comment type="caution">
    <text evidence="1">The sequence shown here is derived from an EMBL/GenBank/DDBJ whole genome shotgun (WGS) entry which is preliminary data.</text>
</comment>
<protein>
    <submittedName>
        <fullName evidence="1">Uncharacterized protein</fullName>
    </submittedName>
</protein>
<dbReference type="EMBL" id="BTSX01000001">
    <property type="protein sequence ID" value="GMS80616.1"/>
    <property type="molecule type" value="Genomic_DNA"/>
</dbReference>
<accession>A0AAV5SLY3</accession>
<dbReference type="Proteomes" id="UP001432027">
    <property type="component" value="Unassembled WGS sequence"/>
</dbReference>
<keyword evidence="2" id="KW-1185">Reference proteome</keyword>
<proteinExistence type="predicted"/>
<gene>
    <name evidence="1" type="ORF">PENTCL1PPCAC_2791</name>
</gene>
<feature type="non-terminal residue" evidence="1">
    <location>
        <position position="128"/>
    </location>
</feature>
<feature type="non-terminal residue" evidence="1">
    <location>
        <position position="1"/>
    </location>
</feature>
<reference evidence="1" key="1">
    <citation type="submission" date="2023-10" db="EMBL/GenBank/DDBJ databases">
        <title>Genome assembly of Pristionchus species.</title>
        <authorList>
            <person name="Yoshida K."/>
            <person name="Sommer R.J."/>
        </authorList>
    </citation>
    <scope>NUCLEOTIDE SEQUENCE</scope>
    <source>
        <strain evidence="1">RS0144</strain>
    </source>
</reference>
<dbReference type="AlphaFoldDB" id="A0AAV5SLY3"/>
<evidence type="ECO:0000313" key="2">
    <source>
        <dbReference type="Proteomes" id="UP001432027"/>
    </source>
</evidence>